<organism evidence="1 2">
    <name type="scientific">Filifactor villosus</name>
    <dbReference type="NCBI Taxonomy" id="29374"/>
    <lineage>
        <taxon>Bacteria</taxon>
        <taxon>Bacillati</taxon>
        <taxon>Bacillota</taxon>
        <taxon>Clostridia</taxon>
        <taxon>Peptostreptococcales</taxon>
        <taxon>Filifactoraceae</taxon>
        <taxon>Filifactor</taxon>
    </lineage>
</organism>
<sequence>MKKAMFVMIVLVIGLISACGRVRVQHQEIEQDIVLVEQHLNYAWGYQNYGKIIDGAGNSHEFDFSNEERDFSEEEFLLKLIEAREKSEGGKPLFKPEEIKEMYELLYKVDEKKGFDRRMEAVDYGKVTLYGLRYRKDEGLELVKLHAYGDYLEEAQDRSARALYRIYDKVVKSPEV</sequence>
<evidence type="ECO:0008006" key="3">
    <source>
        <dbReference type="Google" id="ProtNLM"/>
    </source>
</evidence>
<reference evidence="2" key="1">
    <citation type="journal article" date="2019" name="Int. J. Syst. Evol. Microbiol.">
        <title>The Global Catalogue of Microorganisms (GCM) 10K type strain sequencing project: providing services to taxonomists for standard genome sequencing and annotation.</title>
        <authorList>
            <consortium name="The Broad Institute Genomics Platform"/>
            <consortium name="The Broad Institute Genome Sequencing Center for Infectious Disease"/>
            <person name="Wu L."/>
            <person name="Ma J."/>
        </authorList>
    </citation>
    <scope>NUCLEOTIDE SEQUENCE [LARGE SCALE GENOMIC DNA]</scope>
    <source>
        <strain evidence="2">CCUG 46385</strain>
    </source>
</reference>
<dbReference type="RefSeq" id="WP_379787089.1">
    <property type="nucleotide sequence ID" value="NZ_JBHSHL010000003.1"/>
</dbReference>
<dbReference type="PROSITE" id="PS51257">
    <property type="entry name" value="PROKAR_LIPOPROTEIN"/>
    <property type="match status" value="1"/>
</dbReference>
<protein>
    <recommendedName>
        <fullName evidence="3">Lipoprotein</fullName>
    </recommendedName>
</protein>
<dbReference type="Proteomes" id="UP001595916">
    <property type="component" value="Unassembled WGS sequence"/>
</dbReference>
<evidence type="ECO:0000313" key="1">
    <source>
        <dbReference type="EMBL" id="MFC4803644.1"/>
    </source>
</evidence>
<gene>
    <name evidence="1" type="ORF">ACFO4R_00975</name>
</gene>
<dbReference type="EMBL" id="JBHSHL010000003">
    <property type="protein sequence ID" value="MFC4803644.1"/>
    <property type="molecule type" value="Genomic_DNA"/>
</dbReference>
<accession>A0ABV9QHI4</accession>
<keyword evidence="2" id="KW-1185">Reference proteome</keyword>
<proteinExistence type="predicted"/>
<evidence type="ECO:0000313" key="2">
    <source>
        <dbReference type="Proteomes" id="UP001595916"/>
    </source>
</evidence>
<comment type="caution">
    <text evidence="1">The sequence shown here is derived from an EMBL/GenBank/DDBJ whole genome shotgun (WGS) entry which is preliminary data.</text>
</comment>
<name>A0ABV9QHI4_9FIRM</name>